<dbReference type="OrthoDB" id="5916568at2"/>
<keyword evidence="1" id="KW-0732">Signal</keyword>
<feature type="chain" id="PRO_5044618799" description="Tetratricopeptide repeat protein" evidence="1">
    <location>
        <begin position="26"/>
        <end position="200"/>
    </location>
</feature>
<evidence type="ECO:0008006" key="6">
    <source>
        <dbReference type="Google" id="ProtNLM"/>
    </source>
</evidence>
<evidence type="ECO:0000313" key="3">
    <source>
        <dbReference type="EMBL" id="QEN01030.1"/>
    </source>
</evidence>
<reference evidence="3 4" key="1">
    <citation type="submission" date="2019-02" db="EMBL/GenBank/DDBJ databases">
        <title>Complete Genome Sequence and Methylome Analysis of Sphaerotilus natans subsp. sulfidivorans D-507.</title>
        <authorList>
            <person name="Fomenkov A."/>
            <person name="Gridneva E."/>
            <person name="Smolyakov D."/>
            <person name="Dubinina G."/>
            <person name="Vincze T."/>
            <person name="Grabovich M."/>
            <person name="Roberts R.J."/>
        </authorList>
    </citation>
    <scope>NUCLEOTIDE SEQUENCE [LARGE SCALE GENOMIC DNA]</scope>
    <source>
        <strain evidence="3 4">D-507</strain>
    </source>
</reference>
<dbReference type="Proteomes" id="UP000323522">
    <property type="component" value="Chromosome"/>
</dbReference>
<proteinExistence type="predicted"/>
<keyword evidence="5" id="KW-1185">Reference proteome</keyword>
<accession>A0A5C1Q1X5</accession>
<dbReference type="RefSeq" id="WP_149503735.1">
    <property type="nucleotide sequence ID" value="NZ_CP035708.1"/>
</dbReference>
<gene>
    <name evidence="2" type="ORF">ABIC99_000375</name>
    <name evidence="3" type="ORF">EWH46_09785</name>
</gene>
<dbReference type="EMBL" id="JBEPLS010000001">
    <property type="protein sequence ID" value="MET3602599.1"/>
    <property type="molecule type" value="Genomic_DNA"/>
</dbReference>
<evidence type="ECO:0000313" key="4">
    <source>
        <dbReference type="Proteomes" id="UP000323522"/>
    </source>
</evidence>
<dbReference type="Proteomes" id="UP001549111">
    <property type="component" value="Unassembled WGS sequence"/>
</dbReference>
<evidence type="ECO:0000313" key="5">
    <source>
        <dbReference type="Proteomes" id="UP001549111"/>
    </source>
</evidence>
<evidence type="ECO:0000313" key="2">
    <source>
        <dbReference type="EMBL" id="MET3602599.1"/>
    </source>
</evidence>
<dbReference type="AlphaFoldDB" id="A0A5C1Q1X5"/>
<name>A0A5C1Q1X5_9BURK</name>
<organism evidence="3 4">
    <name type="scientific">Sphaerotilus sulfidivorans</name>
    <dbReference type="NCBI Taxonomy" id="639200"/>
    <lineage>
        <taxon>Bacteria</taxon>
        <taxon>Pseudomonadati</taxon>
        <taxon>Pseudomonadota</taxon>
        <taxon>Betaproteobacteria</taxon>
        <taxon>Burkholderiales</taxon>
        <taxon>Sphaerotilaceae</taxon>
        <taxon>Sphaerotilus</taxon>
    </lineage>
</organism>
<reference evidence="2 5" key="2">
    <citation type="submission" date="2024-06" db="EMBL/GenBank/DDBJ databases">
        <title>Genomic Encyclopedia of Type Strains, Phase IV (KMG-IV): sequencing the most valuable type-strain genomes for metagenomic binning, comparative biology and taxonomic classification.</title>
        <authorList>
            <person name="Goeker M."/>
        </authorList>
    </citation>
    <scope>NUCLEOTIDE SEQUENCE [LARGE SCALE GENOMIC DNA]</scope>
    <source>
        <strain evidence="2 5">D-501</strain>
    </source>
</reference>
<evidence type="ECO:0000256" key="1">
    <source>
        <dbReference type="SAM" id="SignalP"/>
    </source>
</evidence>
<sequence>MSRRPLFLLLAAIKLSVLVAMTAPAVSAMSTDGAPAGPQIVATAALPATDFDQADATFRRASDGDRAAIAPALAQFTALLQARPGDPRLMAYAGAATAMQARTTWLPWKKIGHAEDGLALIDKALARLTPAHDAERHHGVPVALETRLTAAATFLALPAMFHRGERGRRLLEQVQRDPALAATPAAFREAVQRLAAKEAA</sequence>
<feature type="signal peptide" evidence="1">
    <location>
        <begin position="1"/>
        <end position="25"/>
    </location>
</feature>
<protein>
    <recommendedName>
        <fullName evidence="6">Tetratricopeptide repeat protein</fullName>
    </recommendedName>
</protein>
<dbReference type="KEGG" id="snn:EWH46_09785"/>
<dbReference type="EMBL" id="CP035708">
    <property type="protein sequence ID" value="QEN01030.1"/>
    <property type="molecule type" value="Genomic_DNA"/>
</dbReference>